<organism evidence="1 2">
    <name type="scientific">Propionibacterium cyclohexanicum</name>
    <dbReference type="NCBI Taxonomy" id="64702"/>
    <lineage>
        <taxon>Bacteria</taxon>
        <taxon>Bacillati</taxon>
        <taxon>Actinomycetota</taxon>
        <taxon>Actinomycetes</taxon>
        <taxon>Propionibacteriales</taxon>
        <taxon>Propionibacteriaceae</taxon>
        <taxon>Propionibacterium</taxon>
    </lineage>
</organism>
<name>A0A1H9R1W4_9ACTN</name>
<evidence type="ECO:0000313" key="1">
    <source>
        <dbReference type="EMBL" id="SER66505.1"/>
    </source>
</evidence>
<dbReference type="EMBL" id="FOGZ01000005">
    <property type="protein sequence ID" value="SER66505.1"/>
    <property type="molecule type" value="Genomic_DNA"/>
</dbReference>
<dbReference type="PANTHER" id="PTHR33361">
    <property type="entry name" value="GLR0591 PROTEIN"/>
    <property type="match status" value="1"/>
</dbReference>
<evidence type="ECO:0000313" key="2">
    <source>
        <dbReference type="Proteomes" id="UP000198815"/>
    </source>
</evidence>
<dbReference type="InterPro" id="IPR010281">
    <property type="entry name" value="DUF885"/>
</dbReference>
<dbReference type="Proteomes" id="UP000198815">
    <property type="component" value="Unassembled WGS sequence"/>
</dbReference>
<dbReference type="PANTHER" id="PTHR33361:SF2">
    <property type="entry name" value="DUF885 DOMAIN-CONTAINING PROTEIN"/>
    <property type="match status" value="1"/>
</dbReference>
<dbReference type="Pfam" id="PF05960">
    <property type="entry name" value="DUF885"/>
    <property type="match status" value="1"/>
</dbReference>
<protein>
    <submittedName>
        <fullName evidence="1">Uncharacterized conserved protein, DUF885 familyt</fullName>
    </submittedName>
</protein>
<dbReference type="RefSeq" id="WP_245725721.1">
    <property type="nucleotide sequence ID" value="NZ_FOGZ01000005.1"/>
</dbReference>
<keyword evidence="2" id="KW-1185">Reference proteome</keyword>
<proteinExistence type="predicted"/>
<reference evidence="2" key="1">
    <citation type="submission" date="2016-10" db="EMBL/GenBank/DDBJ databases">
        <authorList>
            <person name="Varghese N."/>
            <person name="Submissions S."/>
        </authorList>
    </citation>
    <scope>NUCLEOTIDE SEQUENCE [LARGE SCALE GENOMIC DNA]</scope>
    <source>
        <strain evidence="2">DSM 16859</strain>
    </source>
</reference>
<sequence length="567" mass="62453">MTTHSTASASLQRPRTDVDRLADEYFDRELALSPLAMTALGIDERQDELDDLSPAGLDAHDALARSTLNALDRATPCDAVDAVTIAAMRDRLGLMTEQHATAEDKASVNNIASGLHSVREGFDAMPTDTPAQWETIAARLRAVPLALQGWFTSQLAAVDAGLRPASRQIAQLSDQVDRWVAPAGYFEQLVAQARLRDGQVLPREVAEHLDEAADIAAAAYRAAAERLRTQLSAVATPEDAVGPERYRLASREFLGTTIDLEATYRWGLEQVAEITAREQELADRIRPGAGVPEALAALDADERYRIHGIDALRTWMQRTADGAIAALDHTHFDIPEPVRTIECCIAPTSDGGIYYTPPSDDFSRPGRMWWSVPEGTTDFSTWRELTTVHHEGVPGHHLQCAQAIYRKDLLNNWRRNGCWVSGHGEGWALYAEQLMAELGFLDDPGDLLGMLDSQALRCVRVVLDIGLHCGLEAPAQAGGGQWTFDKAWRYFNAHVSMDEGFARFEVNRYFGWPGQAASYRLGQQAWLDLREAVRQQDGEGFDLKALHARVLDLGSLPLDVLRQAVAG</sequence>
<dbReference type="STRING" id="64702.SAMN05443377_10573"/>
<dbReference type="AlphaFoldDB" id="A0A1H9R1W4"/>
<gene>
    <name evidence="1" type="ORF">SAMN05443377_10573</name>
</gene>
<accession>A0A1H9R1W4</accession>